<keyword evidence="4 9" id="KW-0812">Transmembrane</keyword>
<dbReference type="PIRSF" id="PIRSF037006">
    <property type="entry name" value="Wax_synthase"/>
    <property type="match status" value="1"/>
</dbReference>
<dbReference type="GO" id="GO:0006629">
    <property type="term" value="P:lipid metabolic process"/>
    <property type="evidence" value="ECO:0007669"/>
    <property type="project" value="UniProtKB-KW"/>
</dbReference>
<evidence type="ECO:0000313" key="11">
    <source>
        <dbReference type="Proteomes" id="UP000504621"/>
    </source>
</evidence>
<evidence type="ECO:0000256" key="5">
    <source>
        <dbReference type="ARBA" id="ARBA00022989"/>
    </source>
</evidence>
<gene>
    <name evidence="12" type="primary">LOC110424286</name>
</gene>
<comment type="subcellular location">
    <subcellularLocation>
        <location evidence="1">Membrane</location>
        <topology evidence="1">Multi-pass membrane protein</topology>
    </subcellularLocation>
</comment>
<dbReference type="Pfam" id="PF13813">
    <property type="entry name" value="MBOAT_2"/>
    <property type="match status" value="1"/>
</dbReference>
<accession>A0A6J1B5P2</accession>
<dbReference type="InterPro" id="IPR032805">
    <property type="entry name" value="Wax_synthase_dom"/>
</dbReference>
<dbReference type="GO" id="GO:0016020">
    <property type="term" value="C:membrane"/>
    <property type="evidence" value="ECO:0007669"/>
    <property type="project" value="UniProtKB-SubCell"/>
</dbReference>
<dbReference type="PANTHER" id="PTHR31595">
    <property type="entry name" value="LONG-CHAIN-ALCOHOL O-FATTY-ACYLTRANSFERASE 3-RELATED"/>
    <property type="match status" value="1"/>
</dbReference>
<keyword evidence="3" id="KW-0808">Transferase</keyword>
<keyword evidence="5 9" id="KW-1133">Transmembrane helix</keyword>
<dbReference type="InterPro" id="IPR044851">
    <property type="entry name" value="Wax_synthase"/>
</dbReference>
<dbReference type="InterPro" id="IPR017088">
    <property type="entry name" value="Wax_synthase_Magnoliopsida"/>
</dbReference>
<evidence type="ECO:0000313" key="12">
    <source>
        <dbReference type="RefSeq" id="XP_021294511.1"/>
    </source>
</evidence>
<dbReference type="GeneID" id="110424286"/>
<keyword evidence="8" id="KW-0012">Acyltransferase</keyword>
<keyword evidence="7 9" id="KW-0472">Membrane</keyword>
<keyword evidence="11" id="KW-1185">Reference proteome</keyword>
<dbReference type="RefSeq" id="XP_021294511.1">
    <property type="nucleotide sequence ID" value="XM_021438836.1"/>
</dbReference>
<dbReference type="AlphaFoldDB" id="A0A6J1B5P2"/>
<name>A0A6J1B5P2_9ROSI</name>
<evidence type="ECO:0000256" key="3">
    <source>
        <dbReference type="ARBA" id="ARBA00022679"/>
    </source>
</evidence>
<evidence type="ECO:0000259" key="10">
    <source>
        <dbReference type="Pfam" id="PF13813"/>
    </source>
</evidence>
<feature type="domain" description="Wax synthase" evidence="10">
    <location>
        <begin position="209"/>
        <end position="294"/>
    </location>
</feature>
<comment type="similarity">
    <text evidence="2">Belongs to the wax synthase family.</text>
</comment>
<protein>
    <submittedName>
        <fullName evidence="12">Acyl-CoA--sterol O-acyltransferase 1-like</fullName>
    </submittedName>
</protein>
<evidence type="ECO:0000256" key="8">
    <source>
        <dbReference type="ARBA" id="ARBA00023315"/>
    </source>
</evidence>
<dbReference type="GO" id="GO:0008374">
    <property type="term" value="F:O-acyltransferase activity"/>
    <property type="evidence" value="ECO:0007669"/>
    <property type="project" value="InterPro"/>
</dbReference>
<feature type="transmembrane region" description="Helical" evidence="9">
    <location>
        <begin position="286"/>
        <end position="306"/>
    </location>
</feature>
<evidence type="ECO:0000256" key="2">
    <source>
        <dbReference type="ARBA" id="ARBA00007282"/>
    </source>
</evidence>
<feature type="transmembrane region" description="Helical" evidence="9">
    <location>
        <begin position="259"/>
        <end position="280"/>
    </location>
</feature>
<proteinExistence type="inferred from homology"/>
<evidence type="ECO:0000256" key="6">
    <source>
        <dbReference type="ARBA" id="ARBA00023098"/>
    </source>
</evidence>
<evidence type="ECO:0000256" key="7">
    <source>
        <dbReference type="ARBA" id="ARBA00023136"/>
    </source>
</evidence>
<dbReference type="Proteomes" id="UP000504621">
    <property type="component" value="Unplaced"/>
</dbReference>
<sequence length="388" mass="43752">MESGEMNNFMKIWLCVVISLSYCYAIGKIIPKGTARLLCLLPVVSLYVLLPLSLSSIHLGGTTAFFITWLGNFKLLLFAFGKGPLSPSLSFLRFLAVACLPIKILHNPPPKSHPNGLNKEIPSLKETLDSQNEEIPGPVKPNKSQKSPINYAIKFLLLALLLRVYDYSEFIHPTVMLVLYCAHVYFCLEIILAMVAALARAMLGLELEQQFNEPYLSTSLQDFWGRRWNIMVTSILRPTVYEPVLNIGARLVGRKWAPLPAVFGSFVVSAVMHELIFYYLGRVRPTWEITWFFLLHGACLMAEIALKKTLRDKLRLPTAVSTPLTIGFIMVTGSWLFFPQLLRIKADERALEEYAALGAFFKNVSALTISTFQFQLQKPKTVSLDLFL</sequence>
<feature type="transmembrane region" description="Helical" evidence="9">
    <location>
        <begin position="177"/>
        <end position="199"/>
    </location>
</feature>
<evidence type="ECO:0000256" key="1">
    <source>
        <dbReference type="ARBA" id="ARBA00004141"/>
    </source>
</evidence>
<keyword evidence="6" id="KW-0443">Lipid metabolism</keyword>
<feature type="transmembrane region" description="Helical" evidence="9">
    <location>
        <begin position="149"/>
        <end position="165"/>
    </location>
</feature>
<feature type="transmembrane region" description="Helical" evidence="9">
    <location>
        <begin position="318"/>
        <end position="338"/>
    </location>
</feature>
<dbReference type="OrthoDB" id="1077582at2759"/>
<reference evidence="12" key="1">
    <citation type="submission" date="2025-08" db="UniProtKB">
        <authorList>
            <consortium name="RefSeq"/>
        </authorList>
    </citation>
    <scope>IDENTIFICATION</scope>
    <source>
        <tissue evidence="12">Leaf</tissue>
    </source>
</reference>
<organism evidence="11 12">
    <name type="scientific">Herrania umbratica</name>
    <dbReference type="NCBI Taxonomy" id="108875"/>
    <lineage>
        <taxon>Eukaryota</taxon>
        <taxon>Viridiplantae</taxon>
        <taxon>Streptophyta</taxon>
        <taxon>Embryophyta</taxon>
        <taxon>Tracheophyta</taxon>
        <taxon>Spermatophyta</taxon>
        <taxon>Magnoliopsida</taxon>
        <taxon>eudicotyledons</taxon>
        <taxon>Gunneridae</taxon>
        <taxon>Pentapetalae</taxon>
        <taxon>rosids</taxon>
        <taxon>malvids</taxon>
        <taxon>Malvales</taxon>
        <taxon>Malvaceae</taxon>
        <taxon>Byttnerioideae</taxon>
        <taxon>Herrania</taxon>
    </lineage>
</organism>
<evidence type="ECO:0000256" key="4">
    <source>
        <dbReference type="ARBA" id="ARBA00022692"/>
    </source>
</evidence>
<evidence type="ECO:0000256" key="9">
    <source>
        <dbReference type="SAM" id="Phobius"/>
    </source>
</evidence>
<dbReference type="PANTHER" id="PTHR31595:SF46">
    <property type="entry name" value="ACYL-COA--STEROL O-ACYLTRANSFERASE 1"/>
    <property type="match status" value="1"/>
</dbReference>